<dbReference type="HOGENOM" id="CLU_043581_1_0_1"/>
<evidence type="ECO:0000256" key="7">
    <source>
        <dbReference type="ARBA" id="ARBA00023170"/>
    </source>
</evidence>
<feature type="transmembrane region" description="Helical" evidence="10">
    <location>
        <begin position="435"/>
        <end position="455"/>
    </location>
</feature>
<dbReference type="GO" id="GO:0033041">
    <property type="term" value="F:sweet taste receptor activity"/>
    <property type="evidence" value="ECO:0007669"/>
    <property type="project" value="TreeGrafter"/>
</dbReference>
<evidence type="ECO:0000256" key="9">
    <source>
        <dbReference type="PIRNR" id="PIRNR038981"/>
    </source>
</evidence>
<comment type="similarity">
    <text evidence="2">Belongs to the insect chemoreceptor superfamily. Gustatory receptor (GR) family. Gr5a subfamily.</text>
</comment>
<name>B4MMP8_DROWI</name>
<keyword evidence="12" id="KW-1185">Reference proteome</keyword>
<dbReference type="InterPro" id="IPR009318">
    <property type="entry name" value="Gustatory_rcpt"/>
</dbReference>
<keyword evidence="4 10" id="KW-0812">Transmembrane</keyword>
<dbReference type="FunCoup" id="B4MMP8">
    <property type="interactions" value="1"/>
</dbReference>
<evidence type="ECO:0000256" key="10">
    <source>
        <dbReference type="SAM" id="Phobius"/>
    </source>
</evidence>
<dbReference type="PIRSF" id="PIRSF038981">
    <property type="entry name" value="GRP"/>
    <property type="match status" value="1"/>
</dbReference>
<dbReference type="Proteomes" id="UP000007798">
    <property type="component" value="Unassembled WGS sequence"/>
</dbReference>
<evidence type="ECO:0000256" key="8">
    <source>
        <dbReference type="ARBA" id="ARBA00023224"/>
    </source>
</evidence>
<keyword evidence="5 10" id="KW-1133">Transmembrane helix</keyword>
<keyword evidence="6 10" id="KW-0472">Membrane</keyword>
<evidence type="ECO:0000313" key="11">
    <source>
        <dbReference type="EMBL" id="EDW73454.2"/>
    </source>
</evidence>
<evidence type="ECO:0000256" key="5">
    <source>
        <dbReference type="ARBA" id="ARBA00022989"/>
    </source>
</evidence>
<keyword evidence="3" id="KW-1003">Cell membrane</keyword>
<dbReference type="AlphaFoldDB" id="B4MMP8"/>
<dbReference type="GO" id="GO:0005886">
    <property type="term" value="C:plasma membrane"/>
    <property type="evidence" value="ECO:0007669"/>
    <property type="project" value="UniProtKB-SubCell"/>
</dbReference>
<feature type="transmembrane region" description="Helical" evidence="10">
    <location>
        <begin position="152"/>
        <end position="169"/>
    </location>
</feature>
<dbReference type="eggNOG" id="ENOG502QTKP">
    <property type="taxonomic scope" value="Eukaryota"/>
</dbReference>
<sequence>MSVVNFNMARTIGQETTTTTTITTTASRTKHRRVHFWSKSRIDSDVSLETLRKVRWQWSKVKAFLRHGRHEDYTYNGSFQEAIKPVLIIAQIFALMPVRGISSRFADDLNFTWWSLRTFYAMVVIVAFGITSGYLVVFVTNVQFNFDSVETLIFYGSIFLISLAFFQLARKWPAVVQEWQIVEDKLPPLRLGKQRRQLAHKIKMITLVATMCSLVEHLLSMLSTIYFVNGCPIFPNRPIDSYLYLNFSSIFHFIEYTDFMGILGKVINILSTFAWNFNDIFVMAVSVALAARFRQLNDHMERAAKLPTTVEHWIQCRINFRNLCKLCEVVDDAISSITLLCFSNNLYFICGKILKSMQKKPSASQTVYFWFSLIYLLGRTFILSLYSASINDESKRPLQIFRLVPREYWCTELKRFSEEVHMDTVALTGLKFFRLTRGVVISVAGTIVTYELILLQFNKDDKVMDCYEE</sequence>
<dbReference type="InParanoid" id="B4MMP8"/>
<feature type="transmembrane region" description="Helical" evidence="10">
    <location>
        <begin position="204"/>
        <end position="228"/>
    </location>
</feature>
<keyword evidence="8 9" id="KW-0807">Transducer</keyword>
<evidence type="ECO:0000256" key="2">
    <source>
        <dbReference type="ARBA" id="ARBA00005327"/>
    </source>
</evidence>
<protein>
    <recommendedName>
        <fullName evidence="9">Gustatory receptor</fullName>
    </recommendedName>
</protein>
<evidence type="ECO:0000256" key="6">
    <source>
        <dbReference type="ARBA" id="ARBA00023136"/>
    </source>
</evidence>
<evidence type="ECO:0000256" key="1">
    <source>
        <dbReference type="ARBA" id="ARBA00004651"/>
    </source>
</evidence>
<dbReference type="GO" id="GO:0007165">
    <property type="term" value="P:signal transduction"/>
    <property type="evidence" value="ECO:0007669"/>
    <property type="project" value="UniProtKB-KW"/>
</dbReference>
<evidence type="ECO:0000256" key="4">
    <source>
        <dbReference type="ARBA" id="ARBA00022692"/>
    </source>
</evidence>
<reference evidence="11 12" key="1">
    <citation type="journal article" date="2007" name="Nature">
        <title>Evolution of genes and genomes on the Drosophila phylogeny.</title>
        <authorList>
            <consortium name="Drosophila 12 Genomes Consortium"/>
            <person name="Clark A.G."/>
            <person name="Eisen M.B."/>
            <person name="Smith D.R."/>
            <person name="Bergman C.M."/>
            <person name="Oliver B."/>
            <person name="Markow T.A."/>
            <person name="Kaufman T.C."/>
            <person name="Kellis M."/>
            <person name="Gelbart W."/>
            <person name="Iyer V.N."/>
            <person name="Pollard D.A."/>
            <person name="Sackton T.B."/>
            <person name="Larracuente A.M."/>
            <person name="Singh N.D."/>
            <person name="Abad J.P."/>
            <person name="Abt D.N."/>
            <person name="Adryan B."/>
            <person name="Aguade M."/>
            <person name="Akashi H."/>
            <person name="Anderson W.W."/>
            <person name="Aquadro C.F."/>
            <person name="Ardell D.H."/>
            <person name="Arguello R."/>
            <person name="Artieri C.G."/>
            <person name="Barbash D.A."/>
            <person name="Barker D."/>
            <person name="Barsanti P."/>
            <person name="Batterham P."/>
            <person name="Batzoglou S."/>
            <person name="Begun D."/>
            <person name="Bhutkar A."/>
            <person name="Blanco E."/>
            <person name="Bosak S.A."/>
            <person name="Bradley R.K."/>
            <person name="Brand A.D."/>
            <person name="Brent M.R."/>
            <person name="Brooks A.N."/>
            <person name="Brown R.H."/>
            <person name="Butlin R.K."/>
            <person name="Caggese C."/>
            <person name="Calvi B.R."/>
            <person name="Bernardo de Carvalho A."/>
            <person name="Caspi A."/>
            <person name="Castrezana S."/>
            <person name="Celniker S.E."/>
            <person name="Chang J.L."/>
            <person name="Chapple C."/>
            <person name="Chatterji S."/>
            <person name="Chinwalla A."/>
            <person name="Civetta A."/>
            <person name="Clifton S.W."/>
            <person name="Comeron J.M."/>
            <person name="Costello J.C."/>
            <person name="Coyne J.A."/>
            <person name="Daub J."/>
            <person name="David R.G."/>
            <person name="Delcher A.L."/>
            <person name="Delehaunty K."/>
            <person name="Do C.B."/>
            <person name="Ebling H."/>
            <person name="Edwards K."/>
            <person name="Eickbush T."/>
            <person name="Evans J.D."/>
            <person name="Filipski A."/>
            <person name="Findeiss S."/>
            <person name="Freyhult E."/>
            <person name="Fulton L."/>
            <person name="Fulton R."/>
            <person name="Garcia A.C."/>
            <person name="Gardiner A."/>
            <person name="Garfield D.A."/>
            <person name="Garvin B.E."/>
            <person name="Gibson G."/>
            <person name="Gilbert D."/>
            <person name="Gnerre S."/>
            <person name="Godfrey J."/>
            <person name="Good R."/>
            <person name="Gotea V."/>
            <person name="Gravely B."/>
            <person name="Greenberg A.J."/>
            <person name="Griffiths-Jones S."/>
            <person name="Gross S."/>
            <person name="Guigo R."/>
            <person name="Gustafson E.A."/>
            <person name="Haerty W."/>
            <person name="Hahn M.W."/>
            <person name="Halligan D.L."/>
            <person name="Halpern A.L."/>
            <person name="Halter G.M."/>
            <person name="Han M.V."/>
            <person name="Heger A."/>
            <person name="Hillier L."/>
            <person name="Hinrichs A.S."/>
            <person name="Holmes I."/>
            <person name="Hoskins R.A."/>
            <person name="Hubisz M.J."/>
            <person name="Hultmark D."/>
            <person name="Huntley M.A."/>
            <person name="Jaffe D.B."/>
            <person name="Jagadeeshan S."/>
            <person name="Jeck W.R."/>
            <person name="Johnson J."/>
            <person name="Jones C.D."/>
            <person name="Jordan W.C."/>
            <person name="Karpen G.H."/>
            <person name="Kataoka E."/>
            <person name="Keightley P.D."/>
            <person name="Kheradpour P."/>
            <person name="Kirkness E.F."/>
            <person name="Koerich L.B."/>
            <person name="Kristiansen K."/>
            <person name="Kudrna D."/>
            <person name="Kulathinal R.J."/>
            <person name="Kumar S."/>
            <person name="Kwok R."/>
            <person name="Lander E."/>
            <person name="Langley C.H."/>
            <person name="Lapoint R."/>
            <person name="Lazzaro B.P."/>
            <person name="Lee S.J."/>
            <person name="Levesque L."/>
            <person name="Li R."/>
            <person name="Lin C.F."/>
            <person name="Lin M.F."/>
            <person name="Lindblad-Toh K."/>
            <person name="Llopart A."/>
            <person name="Long M."/>
            <person name="Low L."/>
            <person name="Lozovsky E."/>
            <person name="Lu J."/>
            <person name="Luo M."/>
            <person name="Machado C.A."/>
            <person name="Makalowski W."/>
            <person name="Marzo M."/>
            <person name="Matsuda M."/>
            <person name="Matzkin L."/>
            <person name="McAllister B."/>
            <person name="McBride C.S."/>
            <person name="McKernan B."/>
            <person name="McKernan K."/>
            <person name="Mendez-Lago M."/>
            <person name="Minx P."/>
            <person name="Mollenhauer M.U."/>
            <person name="Montooth K."/>
            <person name="Mount S.M."/>
            <person name="Mu X."/>
            <person name="Myers E."/>
            <person name="Negre B."/>
            <person name="Newfeld S."/>
            <person name="Nielsen R."/>
            <person name="Noor M.A."/>
            <person name="O'Grady P."/>
            <person name="Pachter L."/>
            <person name="Papaceit M."/>
            <person name="Parisi M.J."/>
            <person name="Parisi M."/>
            <person name="Parts L."/>
            <person name="Pedersen J.S."/>
            <person name="Pesole G."/>
            <person name="Phillippy A.M."/>
            <person name="Ponting C.P."/>
            <person name="Pop M."/>
            <person name="Porcelli D."/>
            <person name="Powell J.R."/>
            <person name="Prohaska S."/>
            <person name="Pruitt K."/>
            <person name="Puig M."/>
            <person name="Quesneville H."/>
            <person name="Ram K.R."/>
            <person name="Rand D."/>
            <person name="Rasmussen M.D."/>
            <person name="Reed L.K."/>
            <person name="Reenan R."/>
            <person name="Reily A."/>
            <person name="Remington K.A."/>
            <person name="Rieger T.T."/>
            <person name="Ritchie M.G."/>
            <person name="Robin C."/>
            <person name="Rogers Y.H."/>
            <person name="Rohde C."/>
            <person name="Rozas J."/>
            <person name="Rubenfield M.J."/>
            <person name="Ruiz A."/>
            <person name="Russo S."/>
            <person name="Salzberg S.L."/>
            <person name="Sanchez-Gracia A."/>
            <person name="Saranga D.J."/>
            <person name="Sato H."/>
            <person name="Schaeffer S.W."/>
            <person name="Schatz M.C."/>
            <person name="Schlenke T."/>
            <person name="Schwartz R."/>
            <person name="Segarra C."/>
            <person name="Singh R.S."/>
            <person name="Sirot L."/>
            <person name="Sirota M."/>
            <person name="Sisneros N.B."/>
            <person name="Smith C.D."/>
            <person name="Smith T.F."/>
            <person name="Spieth J."/>
            <person name="Stage D.E."/>
            <person name="Stark A."/>
            <person name="Stephan W."/>
            <person name="Strausberg R.L."/>
            <person name="Strempel S."/>
            <person name="Sturgill D."/>
            <person name="Sutton G."/>
            <person name="Sutton G.G."/>
            <person name="Tao W."/>
            <person name="Teichmann S."/>
            <person name="Tobari Y.N."/>
            <person name="Tomimura Y."/>
            <person name="Tsolas J.M."/>
            <person name="Valente V.L."/>
            <person name="Venter E."/>
            <person name="Venter J.C."/>
            <person name="Vicario S."/>
            <person name="Vieira F.G."/>
            <person name="Vilella A.J."/>
            <person name="Villasante A."/>
            <person name="Walenz B."/>
            <person name="Wang J."/>
            <person name="Wasserman M."/>
            <person name="Watts T."/>
            <person name="Wilson D."/>
            <person name="Wilson R.K."/>
            <person name="Wing R.A."/>
            <person name="Wolfner M.F."/>
            <person name="Wong A."/>
            <person name="Wong G.K."/>
            <person name="Wu C.I."/>
            <person name="Wu G."/>
            <person name="Yamamoto D."/>
            <person name="Yang H.P."/>
            <person name="Yang S.P."/>
            <person name="Yorke J.A."/>
            <person name="Yoshida K."/>
            <person name="Zdobnov E."/>
            <person name="Zhang P."/>
            <person name="Zhang Y."/>
            <person name="Zimin A.V."/>
            <person name="Baldwin J."/>
            <person name="Abdouelleil A."/>
            <person name="Abdulkadir J."/>
            <person name="Abebe A."/>
            <person name="Abera B."/>
            <person name="Abreu J."/>
            <person name="Acer S.C."/>
            <person name="Aftuck L."/>
            <person name="Alexander A."/>
            <person name="An P."/>
            <person name="Anderson E."/>
            <person name="Anderson S."/>
            <person name="Arachi H."/>
            <person name="Azer M."/>
            <person name="Bachantsang P."/>
            <person name="Barry A."/>
            <person name="Bayul T."/>
            <person name="Berlin A."/>
            <person name="Bessette D."/>
            <person name="Bloom T."/>
            <person name="Blye J."/>
            <person name="Boguslavskiy L."/>
            <person name="Bonnet C."/>
            <person name="Boukhgalter B."/>
            <person name="Bourzgui I."/>
            <person name="Brown A."/>
            <person name="Cahill P."/>
            <person name="Channer S."/>
            <person name="Cheshatsang Y."/>
            <person name="Chuda L."/>
            <person name="Citroen M."/>
            <person name="Collymore A."/>
            <person name="Cooke P."/>
            <person name="Costello M."/>
            <person name="D'Aco K."/>
            <person name="Daza R."/>
            <person name="De Haan G."/>
            <person name="DeGray S."/>
            <person name="DeMaso C."/>
            <person name="Dhargay N."/>
            <person name="Dooley K."/>
            <person name="Dooley E."/>
            <person name="Doricent M."/>
            <person name="Dorje P."/>
            <person name="Dorjee K."/>
            <person name="Dupes A."/>
            <person name="Elong R."/>
            <person name="Falk J."/>
            <person name="Farina A."/>
            <person name="Faro S."/>
            <person name="Ferguson D."/>
            <person name="Fisher S."/>
            <person name="Foley C.D."/>
            <person name="Franke A."/>
            <person name="Friedrich D."/>
            <person name="Gadbois L."/>
            <person name="Gearin G."/>
            <person name="Gearin C.R."/>
            <person name="Giannoukos G."/>
            <person name="Goode T."/>
            <person name="Graham J."/>
            <person name="Grandbois E."/>
            <person name="Grewal S."/>
            <person name="Gyaltsen K."/>
            <person name="Hafez N."/>
            <person name="Hagos B."/>
            <person name="Hall J."/>
            <person name="Henson C."/>
            <person name="Hollinger A."/>
            <person name="Honan T."/>
            <person name="Huard M.D."/>
            <person name="Hughes L."/>
            <person name="Hurhula B."/>
            <person name="Husby M.E."/>
            <person name="Kamat A."/>
            <person name="Kanga B."/>
            <person name="Kashin S."/>
            <person name="Khazanovich D."/>
            <person name="Kisner P."/>
            <person name="Lance K."/>
            <person name="Lara M."/>
            <person name="Lee W."/>
            <person name="Lennon N."/>
            <person name="Letendre F."/>
            <person name="LeVine R."/>
            <person name="Lipovsky A."/>
            <person name="Liu X."/>
            <person name="Liu J."/>
            <person name="Liu S."/>
            <person name="Lokyitsang T."/>
            <person name="Lokyitsang Y."/>
            <person name="Lubonja R."/>
            <person name="Lui A."/>
            <person name="MacDonald P."/>
            <person name="Magnisalis V."/>
            <person name="Maru K."/>
            <person name="Matthews C."/>
            <person name="McCusker W."/>
            <person name="McDonough S."/>
            <person name="Mehta T."/>
            <person name="Meldrim J."/>
            <person name="Meneus L."/>
            <person name="Mihai O."/>
            <person name="Mihalev A."/>
            <person name="Mihova T."/>
            <person name="Mittelman R."/>
            <person name="Mlenga V."/>
            <person name="Montmayeur A."/>
            <person name="Mulrain L."/>
            <person name="Navidi A."/>
            <person name="Naylor J."/>
            <person name="Negash T."/>
            <person name="Nguyen T."/>
            <person name="Nguyen N."/>
            <person name="Nicol R."/>
            <person name="Norbu C."/>
            <person name="Norbu N."/>
            <person name="Novod N."/>
            <person name="O'Neill B."/>
            <person name="Osman S."/>
            <person name="Markiewicz E."/>
            <person name="Oyono O.L."/>
            <person name="Patti C."/>
            <person name="Phunkhang P."/>
            <person name="Pierre F."/>
            <person name="Priest M."/>
            <person name="Raghuraman S."/>
            <person name="Rege F."/>
            <person name="Reyes R."/>
            <person name="Rise C."/>
            <person name="Rogov P."/>
            <person name="Ross K."/>
            <person name="Ryan E."/>
            <person name="Settipalli S."/>
            <person name="Shea T."/>
            <person name="Sherpa N."/>
            <person name="Shi L."/>
            <person name="Shih D."/>
            <person name="Sparrow T."/>
            <person name="Spaulding J."/>
            <person name="Stalker J."/>
            <person name="Stange-Thomann N."/>
            <person name="Stavropoulos S."/>
            <person name="Stone C."/>
            <person name="Strader C."/>
            <person name="Tesfaye S."/>
            <person name="Thomson T."/>
            <person name="Thoulutsang Y."/>
            <person name="Thoulutsang D."/>
            <person name="Topham K."/>
            <person name="Topping I."/>
            <person name="Tsamla T."/>
            <person name="Vassiliev H."/>
            <person name="Vo A."/>
            <person name="Wangchuk T."/>
            <person name="Wangdi T."/>
            <person name="Weiand M."/>
            <person name="Wilkinson J."/>
            <person name="Wilson A."/>
            <person name="Yadav S."/>
            <person name="Young G."/>
            <person name="Yu Q."/>
            <person name="Zembek L."/>
            <person name="Zhong D."/>
            <person name="Zimmer A."/>
            <person name="Zwirko Z."/>
            <person name="Jaffe D.B."/>
            <person name="Alvarez P."/>
            <person name="Brockman W."/>
            <person name="Butler J."/>
            <person name="Chin C."/>
            <person name="Gnerre S."/>
            <person name="Grabherr M."/>
            <person name="Kleber M."/>
            <person name="Mauceli E."/>
            <person name="MacCallum I."/>
        </authorList>
    </citation>
    <scope>NUCLEOTIDE SEQUENCE [LARGE SCALE GENOMIC DNA]</scope>
    <source>
        <strain evidence="12">Tucson 14030-0811.24</strain>
    </source>
</reference>
<keyword evidence="7 9" id="KW-0675">Receptor</keyword>
<organism evidence="11 12">
    <name type="scientific">Drosophila willistoni</name>
    <name type="common">Fruit fly</name>
    <dbReference type="NCBI Taxonomy" id="7260"/>
    <lineage>
        <taxon>Eukaryota</taxon>
        <taxon>Metazoa</taxon>
        <taxon>Ecdysozoa</taxon>
        <taxon>Arthropoda</taxon>
        <taxon>Hexapoda</taxon>
        <taxon>Insecta</taxon>
        <taxon>Pterygota</taxon>
        <taxon>Neoptera</taxon>
        <taxon>Endopterygota</taxon>
        <taxon>Diptera</taxon>
        <taxon>Brachycera</taxon>
        <taxon>Muscomorpha</taxon>
        <taxon>Ephydroidea</taxon>
        <taxon>Drosophilidae</taxon>
        <taxon>Drosophila</taxon>
        <taxon>Sophophora</taxon>
    </lineage>
</organism>
<proteinExistence type="inferred from homology"/>
<comment type="subcellular location">
    <subcellularLocation>
        <location evidence="1">Cell membrane</location>
        <topology evidence="1">Multi-pass membrane protein</topology>
    </subcellularLocation>
</comment>
<feature type="transmembrane region" description="Helical" evidence="10">
    <location>
        <begin position="367"/>
        <end position="388"/>
    </location>
</feature>
<dbReference type="OrthoDB" id="5800391at2759"/>
<gene>
    <name evidence="11" type="primary">Dwil\Gr64e</name>
    <name evidence="11" type="ORF">Dwil_GK17556</name>
</gene>
<evidence type="ECO:0000313" key="12">
    <source>
        <dbReference type="Proteomes" id="UP000007798"/>
    </source>
</evidence>
<accession>B4MMP8</accession>
<feature type="transmembrane region" description="Helical" evidence="10">
    <location>
        <begin position="119"/>
        <end position="140"/>
    </location>
</feature>
<dbReference type="PANTHER" id="PTHR21421:SF29">
    <property type="entry name" value="GUSTATORY RECEPTOR 5A FOR TREHALOSE-RELATED"/>
    <property type="match status" value="1"/>
</dbReference>
<comment type="function">
    <text evidence="9">Plays a role in the sugar gustatory response.</text>
</comment>
<evidence type="ECO:0000256" key="3">
    <source>
        <dbReference type="ARBA" id="ARBA00022475"/>
    </source>
</evidence>
<dbReference type="EMBL" id="CH963847">
    <property type="protein sequence ID" value="EDW73454.2"/>
    <property type="molecule type" value="Genomic_DNA"/>
</dbReference>
<feature type="transmembrane region" description="Helical" evidence="10">
    <location>
        <begin position="273"/>
        <end position="293"/>
    </location>
</feature>
<dbReference type="PANTHER" id="PTHR21421">
    <property type="entry name" value="GUSTATORY RECEPTOR"/>
    <property type="match status" value="1"/>
</dbReference>
<dbReference type="Pfam" id="PF06151">
    <property type="entry name" value="Trehalose_recp"/>
    <property type="match status" value="1"/>
</dbReference>